<reference evidence="1" key="1">
    <citation type="submission" date="2022-07" db="EMBL/GenBank/DDBJ databases">
        <title>The genome of Lyophyllum shimeji provides insight into the initial evolution of ectomycorrhizal fungal genome.</title>
        <authorList>
            <person name="Kobayashi Y."/>
            <person name="Shibata T."/>
            <person name="Hirakawa H."/>
            <person name="Shigenobu S."/>
            <person name="Nishiyama T."/>
            <person name="Yamada A."/>
            <person name="Hasebe M."/>
            <person name="Kawaguchi M."/>
        </authorList>
    </citation>
    <scope>NUCLEOTIDE SEQUENCE</scope>
    <source>
        <strain evidence="1">AT787</strain>
    </source>
</reference>
<keyword evidence="2" id="KW-1185">Reference proteome</keyword>
<evidence type="ECO:0000313" key="2">
    <source>
        <dbReference type="Proteomes" id="UP001063166"/>
    </source>
</evidence>
<accession>A0A9P3USR4</accession>
<dbReference type="AlphaFoldDB" id="A0A9P3USR4"/>
<gene>
    <name evidence="1" type="ORF">LshimejAT787_1500670</name>
</gene>
<name>A0A9P3USR4_LYOSH</name>
<dbReference type="EMBL" id="BRPK01000015">
    <property type="protein sequence ID" value="GLB43883.1"/>
    <property type="molecule type" value="Genomic_DNA"/>
</dbReference>
<organism evidence="1 2">
    <name type="scientific">Lyophyllum shimeji</name>
    <name type="common">Hon-shimeji</name>
    <name type="synonym">Tricholoma shimeji</name>
    <dbReference type="NCBI Taxonomy" id="47721"/>
    <lineage>
        <taxon>Eukaryota</taxon>
        <taxon>Fungi</taxon>
        <taxon>Dikarya</taxon>
        <taxon>Basidiomycota</taxon>
        <taxon>Agaricomycotina</taxon>
        <taxon>Agaricomycetes</taxon>
        <taxon>Agaricomycetidae</taxon>
        <taxon>Agaricales</taxon>
        <taxon>Tricholomatineae</taxon>
        <taxon>Lyophyllaceae</taxon>
        <taxon>Lyophyllum</taxon>
    </lineage>
</organism>
<dbReference type="Proteomes" id="UP001063166">
    <property type="component" value="Unassembled WGS sequence"/>
</dbReference>
<proteinExistence type="predicted"/>
<sequence>MARINARAAGVYMPRCANWNDFGRDRALSIAFLSLSGARRDFSFSARLAFRTRSRVVVSFLVCCLQLSPDLHKRRLCRRCTLLKWPHCTRQPLVLPALIPESCRICIGPALILVGAPLLNISVPLRSLQCLLCSIELPSQRATSLRRRRRGPFR</sequence>
<protein>
    <submittedName>
        <fullName evidence="1">Uncharacterized protein</fullName>
    </submittedName>
</protein>
<comment type="caution">
    <text evidence="1">The sequence shown here is derived from an EMBL/GenBank/DDBJ whole genome shotgun (WGS) entry which is preliminary data.</text>
</comment>
<evidence type="ECO:0000313" key="1">
    <source>
        <dbReference type="EMBL" id="GLB43883.1"/>
    </source>
</evidence>